<sequence length="149" mass="16188">MVKILQVFSLAIATATSLIASTALAQPNHKLTVVVDRIARPRGQVCFRLYDKDKGFPQSDAGVIQSGCTKAQGFSVVAEFHGLQSGTYAVTVFHDENNDQKLNTNFLGIPREGFAISNNPPVKIGAPKFNNASFSVEGDTTIRVNMRYL</sequence>
<name>A0A1U7I057_9CHRO</name>
<evidence type="ECO:0000313" key="2">
    <source>
        <dbReference type="EMBL" id="OKH29298.1"/>
    </source>
</evidence>
<reference evidence="2 3" key="1">
    <citation type="submission" date="2016-11" db="EMBL/GenBank/DDBJ databases">
        <title>Draft Genome Sequences of Nine Cyanobacterial Strains from Diverse Habitats.</title>
        <authorList>
            <person name="Zhu T."/>
            <person name="Hou S."/>
            <person name="Lu X."/>
            <person name="Hess W.R."/>
        </authorList>
    </citation>
    <scope>NUCLEOTIDE SEQUENCE [LARGE SCALE GENOMIC DNA]</scope>
    <source>
        <strain evidence="2 3">5.2 s.c.1</strain>
    </source>
</reference>
<keyword evidence="1" id="KW-0732">Signal</keyword>
<protein>
    <recommendedName>
        <fullName evidence="4">DUF2141 domain-containing protein</fullName>
    </recommendedName>
</protein>
<dbReference type="Pfam" id="PF09912">
    <property type="entry name" value="DUF2141"/>
    <property type="match status" value="1"/>
</dbReference>
<gene>
    <name evidence="2" type="ORF">NIES1031_01575</name>
</gene>
<keyword evidence="3" id="KW-1185">Reference proteome</keyword>
<accession>A0A1U7I057</accession>
<dbReference type="Proteomes" id="UP000185984">
    <property type="component" value="Unassembled WGS sequence"/>
</dbReference>
<dbReference type="EMBL" id="MRCC01000001">
    <property type="protein sequence ID" value="OKH29298.1"/>
    <property type="molecule type" value="Genomic_DNA"/>
</dbReference>
<dbReference type="AlphaFoldDB" id="A0A1U7I057"/>
<feature type="signal peptide" evidence="1">
    <location>
        <begin position="1"/>
        <end position="25"/>
    </location>
</feature>
<dbReference type="InterPro" id="IPR018673">
    <property type="entry name" value="DUF2141"/>
</dbReference>
<organism evidence="2 3">
    <name type="scientific">Chroogloeocystis siderophila 5.2 s.c.1</name>
    <dbReference type="NCBI Taxonomy" id="247279"/>
    <lineage>
        <taxon>Bacteria</taxon>
        <taxon>Bacillati</taxon>
        <taxon>Cyanobacteriota</taxon>
        <taxon>Cyanophyceae</taxon>
        <taxon>Oscillatoriophycideae</taxon>
        <taxon>Chroococcales</taxon>
        <taxon>Chroococcaceae</taxon>
        <taxon>Chroogloeocystis</taxon>
    </lineage>
</organism>
<dbReference type="RefSeq" id="WP_073547775.1">
    <property type="nucleotide sequence ID" value="NZ_CAWMVK010000001.1"/>
</dbReference>
<feature type="chain" id="PRO_5010575814" description="DUF2141 domain-containing protein" evidence="1">
    <location>
        <begin position="26"/>
        <end position="149"/>
    </location>
</feature>
<proteinExistence type="predicted"/>
<dbReference type="OrthoDB" id="9788332at2"/>
<evidence type="ECO:0000256" key="1">
    <source>
        <dbReference type="SAM" id="SignalP"/>
    </source>
</evidence>
<dbReference type="STRING" id="247279.NIES1031_01575"/>
<evidence type="ECO:0008006" key="4">
    <source>
        <dbReference type="Google" id="ProtNLM"/>
    </source>
</evidence>
<comment type="caution">
    <text evidence="2">The sequence shown here is derived from an EMBL/GenBank/DDBJ whole genome shotgun (WGS) entry which is preliminary data.</text>
</comment>
<evidence type="ECO:0000313" key="3">
    <source>
        <dbReference type="Proteomes" id="UP000185984"/>
    </source>
</evidence>